<evidence type="ECO:0000313" key="3">
    <source>
        <dbReference type="EMBL" id="MBB6203030.1"/>
    </source>
</evidence>
<feature type="transmembrane region" description="Helical" evidence="2">
    <location>
        <begin position="23"/>
        <end position="51"/>
    </location>
</feature>
<name>A0AAW3UWK7_9BURK</name>
<feature type="compositionally biased region" description="Basic and acidic residues" evidence="1">
    <location>
        <begin position="131"/>
        <end position="140"/>
    </location>
</feature>
<dbReference type="EMBL" id="JACIIK010000006">
    <property type="protein sequence ID" value="MBB6203030.1"/>
    <property type="molecule type" value="Genomic_DNA"/>
</dbReference>
<keyword evidence="2" id="KW-1133">Transmembrane helix</keyword>
<feature type="region of interest" description="Disordered" evidence="1">
    <location>
        <begin position="124"/>
        <end position="154"/>
    </location>
</feature>
<sequence length="398" mass="44073">MAENTNDSTERPRASKWHMLAELALIVLVTWASAKLSLQWGLAGWLSIALFEWLQSRFTVLRTHWLSLIKLCWPIGLGIRTALEVPHLVLGIPAGIGVWTISVLALEAFERRIGLQPRTVESEPAVQNAERPARAVHDGPRGGSAWGGDEPVQTPENEPVRVICAEEIAMGGPIVCDFLFPDGIVLLNGGASARFSHDGRYFVSPMPSRGTWGLYVFDRRERVLYHCRESRFWELDEVSETDVKGRVSPLTHDQPSVAPLAELIATARPERFVAVQDLWLQESLVEDLAKRHAHEEPPPGPPGSPVVECRHWLPESLRALDDPLALLRRPQGDIFVDGVATGLKVFSKTLTIDWCGGGPTFICTAMAADDYATRRRQWSAEHGFTLIDDTASPVSPQP</sequence>
<reference evidence="3 4" key="1">
    <citation type="submission" date="2020-08" db="EMBL/GenBank/DDBJ databases">
        <title>Genomic Encyclopedia of Type Strains, Phase IV (KMG-V): Genome sequencing to study the core and pangenomes of soil and plant-associated prokaryotes.</title>
        <authorList>
            <person name="Whitman W."/>
        </authorList>
    </citation>
    <scope>NUCLEOTIDE SEQUENCE [LARGE SCALE GENOMIC DNA]</scope>
    <source>
        <strain evidence="3 4">SEMIA 4013</strain>
    </source>
</reference>
<dbReference type="RefSeq" id="WP_183798328.1">
    <property type="nucleotide sequence ID" value="NZ_JACIII010000006.1"/>
</dbReference>
<evidence type="ECO:0000313" key="4">
    <source>
        <dbReference type="Proteomes" id="UP000518681"/>
    </source>
</evidence>
<keyword evidence="2" id="KW-0472">Membrane</keyword>
<proteinExistence type="predicted"/>
<evidence type="ECO:0000256" key="1">
    <source>
        <dbReference type="SAM" id="MobiDB-lite"/>
    </source>
</evidence>
<evidence type="ECO:0000256" key="2">
    <source>
        <dbReference type="SAM" id="Phobius"/>
    </source>
</evidence>
<keyword evidence="2" id="KW-0812">Transmembrane</keyword>
<feature type="transmembrane region" description="Helical" evidence="2">
    <location>
        <begin position="63"/>
        <end position="83"/>
    </location>
</feature>
<comment type="caution">
    <text evidence="3">The sequence shown here is derived from an EMBL/GenBank/DDBJ whole genome shotgun (WGS) entry which is preliminary data.</text>
</comment>
<protein>
    <submittedName>
        <fullName evidence="3">Uncharacterized protein</fullName>
    </submittedName>
</protein>
<feature type="transmembrane region" description="Helical" evidence="2">
    <location>
        <begin position="89"/>
        <end position="109"/>
    </location>
</feature>
<dbReference type="AlphaFoldDB" id="A0AAW3UWK7"/>
<dbReference type="Proteomes" id="UP000518681">
    <property type="component" value="Unassembled WGS sequence"/>
</dbReference>
<organism evidence="3 4">
    <name type="scientific">Paraburkholderia fungorum</name>
    <dbReference type="NCBI Taxonomy" id="134537"/>
    <lineage>
        <taxon>Bacteria</taxon>
        <taxon>Pseudomonadati</taxon>
        <taxon>Pseudomonadota</taxon>
        <taxon>Betaproteobacteria</taxon>
        <taxon>Burkholderiales</taxon>
        <taxon>Burkholderiaceae</taxon>
        <taxon>Paraburkholderia</taxon>
    </lineage>
</organism>
<gene>
    <name evidence="3" type="ORF">GGD69_003898</name>
</gene>
<accession>A0AAW3UWK7</accession>